<evidence type="ECO:0000313" key="2">
    <source>
        <dbReference type="Proteomes" id="UP000742786"/>
    </source>
</evidence>
<proteinExistence type="predicted"/>
<sequence>MHRPLCPARPQASRKRLCSRPRSVGAGMNNDNWLEALRGLLVRFSHLGIGADVAAMTVCELWGLYCYLRRLAEG</sequence>
<dbReference type="AlphaFoldDB" id="A0A916MZJ7"/>
<comment type="caution">
    <text evidence="1">The sequence shown here is derived from an EMBL/GenBank/DDBJ whole genome shotgun (WGS) entry which is preliminary data.</text>
</comment>
<evidence type="ECO:0000313" key="1">
    <source>
        <dbReference type="EMBL" id="CAG4882998.1"/>
    </source>
</evidence>
<keyword evidence="2" id="KW-1185">Reference proteome</keyword>
<dbReference type="Proteomes" id="UP000742786">
    <property type="component" value="Unassembled WGS sequence"/>
</dbReference>
<accession>A0A916MZJ7</accession>
<protein>
    <submittedName>
        <fullName evidence="1">Uncharacterized protein</fullName>
    </submittedName>
</protein>
<reference evidence="1" key="1">
    <citation type="submission" date="2021-04" db="EMBL/GenBank/DDBJ databases">
        <authorList>
            <person name="Hornung B."/>
        </authorList>
    </citation>
    <scope>NUCLEOTIDE SEQUENCE</scope>
    <source>
        <strain evidence="1">G5G6</strain>
    </source>
</reference>
<organism evidence="1 2">
    <name type="scientific">Georgfuchsia toluolica</name>
    <dbReference type="NCBI Taxonomy" id="424218"/>
    <lineage>
        <taxon>Bacteria</taxon>
        <taxon>Pseudomonadati</taxon>
        <taxon>Pseudomonadota</taxon>
        <taxon>Betaproteobacteria</taxon>
        <taxon>Nitrosomonadales</taxon>
        <taxon>Sterolibacteriaceae</taxon>
        <taxon>Georgfuchsia</taxon>
    </lineage>
</organism>
<dbReference type="EMBL" id="CAJQUM010000001">
    <property type="protein sequence ID" value="CAG4882998.1"/>
    <property type="molecule type" value="Genomic_DNA"/>
</dbReference>
<name>A0A916MZJ7_9PROT</name>
<gene>
    <name evidence="1" type="ORF">GTOL_10880</name>
</gene>